<dbReference type="EMBL" id="JANIIK010000043">
    <property type="protein sequence ID" value="KAJ3605426.1"/>
    <property type="molecule type" value="Genomic_DNA"/>
</dbReference>
<dbReference type="SUPFAM" id="SSF49785">
    <property type="entry name" value="Galactose-binding domain-like"/>
    <property type="match status" value="1"/>
</dbReference>
<dbReference type="Gene3D" id="2.60.120.740">
    <property type="match status" value="1"/>
</dbReference>
<dbReference type="InterPro" id="IPR004043">
    <property type="entry name" value="LCCL"/>
</dbReference>
<feature type="domain" description="C-type lectin" evidence="5">
    <location>
        <begin position="372"/>
        <end position="489"/>
    </location>
</feature>
<evidence type="ECO:0008006" key="9">
    <source>
        <dbReference type="Google" id="ProtNLM"/>
    </source>
</evidence>
<comment type="caution">
    <text evidence="7">The sequence shown here is derived from an EMBL/GenBank/DDBJ whole genome shotgun (WGS) entry which is preliminary data.</text>
</comment>
<feature type="domain" description="C-type lectin" evidence="5">
    <location>
        <begin position="1673"/>
        <end position="1788"/>
    </location>
</feature>
<feature type="domain" description="C-type lectin" evidence="5">
    <location>
        <begin position="1232"/>
        <end position="1354"/>
    </location>
</feature>
<dbReference type="InterPro" id="IPR008979">
    <property type="entry name" value="Galactose-bd-like_sf"/>
</dbReference>
<dbReference type="PROSITE" id="PS50228">
    <property type="entry name" value="SUEL_LECTIN"/>
    <property type="match status" value="1"/>
</dbReference>
<sequence>MAAHAACFGLGADLMSIQSYQERQWLRSQLDGEVYWLGLNDRTVEGQWEWTDGSPFIESLANWRTGQPDNWGAEPGEDCGHLQAASFGQWNDENCAVARRYICKVTHADLVSLTSTTEEDFVLENLDQSHVDMWLGLSTLDCSKLSCQVVTGNQAFSWSDASPLSWTNWAPTQPSPIDPLAGTCAALIKDVQFGKWTAHACRYERPYMCKKALNTTCLAGWQSFAGSCYWLVSNADLLTTWHEAQTRCTDVGSNLVVINSQEEQYFINGFLPDLHHIDIPDIWIGLSDQMKDGTWGWVDRSPLAFTNWGPLWPQNTAGQGDCGQIFTGNYAGRWETTTCFKSRAYMCEKPGGDNLKPTQQPGVHCAPGYLLYGDFCYHFETENPFSWEEAEARCVSQQGHLVSFHSQEELSFLSAHMPGEAWMGLNDIKIENTFVYTDGTPFDVIVWGPEQPDNWQHNEDCVHLNGMNHVEPGKLSDHFCTSAKDFICKKPKEAGPPQPPTSGPGWNEKCGFWTPDPFNDYCYLFSYLSMRPWAEARADCLNQGGDLVSITDPFEQAFLQGMVSLSTTGISMWMGAHDSITEGGWNWSDGSPFRYINWSPGNPDNYYGEDCLAIHINGGQWNDDKCEHNRGYICKRRGNTPEPPPPHEGFMTALACQDSSMALHCPGESVINIQSAFFGRDGSDICPHINGSFGDACNAEGILPLVRKYCDRRPFCFAYAHMEPEPCPHVAKYLRITYSCEQSVCLRGLGVENGSIPDSQLTASSSLGSSTPDKARLNGNSCWMPSAGGARWIQADLGQVKKVTGIVIQGCPSNDHWVTKFKIQHGLDGTSWTNYDVDGEFFPGSEDRNTAITQLLGTPVSAKFIRILPLEENVQAGLRFDVLGCTPDYAVTCAKIPNFASDRMTVHCPAGCSKASYRVYGTSVYRERPGQNFYAGSTHNGITSRQFDGTYSGSYTFADGELRCSGADWYELGEFCYKPFGVKKTWDSARQACQSLGAELVSILSMTEQSWVESYLYMATNDVWTGLHDPRQVGFYMWSDNHMTTFTNWAPGEPNNHAGFKEDCVEMLHESGRWDDVACTELNTYICKAPKGHYPLPSVKPTEYGCPQGWDAYGYACYWLEETPTSWSDAKAFCKDKGGFLLHLGDVYEQAHFTVTLSEKTGFWWLGLRARGGETGGVDYIWDNNSSLSFANWDRDQPDSGDGTCVAMTTGAVGGFWDDKSCLEEFSFVCEKPRFCYKLFHNVDQSEMRSWGAAREDCMSRGADLVSIHLQDEEDFLSTHTGGTSKWIGLAHNPVQGGYTWSDGTPMAHTNWAPGEPDNHEGRENCVEMVSSGNGSLSWWNDLNCDAHQGWICMIAKGVTPTLPPRPPSPVPAPDCGVNPGWRKYGGFCYYYNDTDTVDFHTAVRRCRQEEAHLVSINNQEVQAYVNTMVGTGQVAAAWIGLRLFGMTGGQYMWVDGSPLVFTHWGSGEPNNAFGEEQCVQMNREHGVWNDVNCGRTEAGYVCKKFPGVNPTDPPPTPPWVGTCPAGWLRFNHKCFLFKDQKEDWSSARSWCEAQGAGLAVIDDQYENDFVSSYLKDLEGPAWIGMSDRRAEDQYVWVDGSPVLYAHWASGEPNNHGGAEDCVVMTHSYLVSGQWNDDACSALRSFVCYRKSENVDPPPPTPDGPCPKGYVSWKLSCYRLVEQPDTWERAQLACAVEGGNLASIDMSYDQAFVAGAVLRGKADAWIGLRRKDQVYSWTDGWPVLFTQWGPGEPSYHQGEGCVSMHASPYFHGTWNDTKCDDAKAYICKISSELPPPTPAPGDGHCPPMMVPYGKHCYYVYNGEQGFSWPEARHLCQLFQAELVSIHSLAETLFLRQHNFTKHHVWVGLTRDRNLGWGWTDKTALGYLNWADGEPNDAFHPGQVAEENCVEMYPDGRWNDHNCLEKRGYACRLPQGKGNSSTVFPVTVPPGFSYAAEIAAGVVGLVALIALIAVAVYCVKVRGVKIGNLWSPKTESRVKMVVDNPNYAED</sequence>
<evidence type="ECO:0000313" key="8">
    <source>
        <dbReference type="Proteomes" id="UP001148018"/>
    </source>
</evidence>
<dbReference type="PANTHER" id="PTHR22803">
    <property type="entry name" value="MANNOSE, PHOSPHOLIPASE, LECTIN RECEPTOR RELATED"/>
    <property type="match status" value="1"/>
</dbReference>
<dbReference type="InterPro" id="IPR018378">
    <property type="entry name" value="C-type_lectin_CS"/>
</dbReference>
<dbReference type="Pfam" id="PF02140">
    <property type="entry name" value="SUEL_Lectin"/>
    <property type="match status" value="1"/>
</dbReference>
<dbReference type="SUPFAM" id="SSF56436">
    <property type="entry name" value="C-type lectin-like"/>
    <property type="match status" value="12"/>
</dbReference>
<dbReference type="Gene3D" id="3.10.100.10">
    <property type="entry name" value="Mannose-Binding Protein A, subunit A"/>
    <property type="match status" value="12"/>
</dbReference>
<feature type="domain" description="F5/8 type C" evidence="4">
    <location>
        <begin position="744"/>
        <end position="885"/>
    </location>
</feature>
<dbReference type="SMART" id="SM00231">
    <property type="entry name" value="FA58C"/>
    <property type="match status" value="1"/>
</dbReference>
<feature type="domain" description="C-type lectin" evidence="5">
    <location>
        <begin position="1812"/>
        <end position="1931"/>
    </location>
</feature>
<dbReference type="Pfam" id="PF00754">
    <property type="entry name" value="F5_F8_type_C"/>
    <property type="match status" value="1"/>
</dbReference>
<evidence type="ECO:0000256" key="1">
    <source>
        <dbReference type="ARBA" id="ARBA00022737"/>
    </source>
</evidence>
<dbReference type="InterPro" id="IPR000922">
    <property type="entry name" value="Lectin_gal-bd_dom"/>
</dbReference>
<feature type="transmembrane region" description="Helical" evidence="3">
    <location>
        <begin position="1957"/>
        <end position="1978"/>
    </location>
</feature>
<feature type="domain" description="C-type lectin" evidence="5">
    <location>
        <begin position="1113"/>
        <end position="1231"/>
    </location>
</feature>
<keyword evidence="3" id="KW-0472">Membrane</keyword>
<protein>
    <recommendedName>
        <fullName evidence="9">Macrophage mannose receptor 1</fullName>
    </recommendedName>
</protein>
<dbReference type="CDD" id="cd00057">
    <property type="entry name" value="FA58C"/>
    <property type="match status" value="1"/>
</dbReference>
<dbReference type="OrthoDB" id="441660at2759"/>
<keyword evidence="3" id="KW-1133">Transmembrane helix</keyword>
<accession>A0A9Q0IQG6</accession>
<dbReference type="InterPro" id="IPR016187">
    <property type="entry name" value="CTDL_fold"/>
</dbReference>
<dbReference type="InterPro" id="IPR043159">
    <property type="entry name" value="Lectin_gal-bd_sf"/>
</dbReference>
<feature type="domain" description="C-type lectin" evidence="5">
    <location>
        <begin position="518"/>
        <end position="635"/>
    </location>
</feature>
<dbReference type="SMART" id="SM00603">
    <property type="entry name" value="LCCL"/>
    <property type="match status" value="1"/>
</dbReference>
<dbReference type="InterPro" id="IPR036609">
    <property type="entry name" value="LCCL_sf"/>
</dbReference>
<feature type="domain" description="C-type lectin" evidence="5">
    <location>
        <begin position="972"/>
        <end position="1088"/>
    </location>
</feature>
<keyword evidence="2" id="KW-1015">Disulfide bond</keyword>
<feature type="domain" description="SUEL-type lectin" evidence="6">
    <location>
        <begin position="655"/>
        <end position="741"/>
    </location>
</feature>
<feature type="domain" description="C-type lectin" evidence="5">
    <location>
        <begin position="103"/>
        <end position="210"/>
    </location>
</feature>
<keyword evidence="1" id="KW-0677">Repeat</keyword>
<evidence type="ECO:0000313" key="7">
    <source>
        <dbReference type="EMBL" id="KAJ3605426.1"/>
    </source>
</evidence>
<keyword evidence="8" id="KW-1185">Reference proteome</keyword>
<evidence type="ECO:0000259" key="4">
    <source>
        <dbReference type="PROSITE" id="PS50022"/>
    </source>
</evidence>
<dbReference type="CDD" id="cd00037">
    <property type="entry name" value="CLECT"/>
    <property type="match status" value="8"/>
</dbReference>
<feature type="domain" description="C-type lectin" evidence="5">
    <location>
        <begin position="1"/>
        <end position="104"/>
    </location>
</feature>
<dbReference type="PROSITE" id="PS50041">
    <property type="entry name" value="C_TYPE_LECTIN_2"/>
    <property type="match status" value="12"/>
</dbReference>
<dbReference type="InterPro" id="IPR001304">
    <property type="entry name" value="C-type_lectin-like"/>
</dbReference>
<gene>
    <name evidence="7" type="ORF">NHX12_027473</name>
</gene>
<dbReference type="CDD" id="cd22823">
    <property type="entry name" value="Gal_Rha_Lectin"/>
    <property type="match status" value="1"/>
</dbReference>
<dbReference type="InterPro" id="IPR000421">
    <property type="entry name" value="FA58C"/>
</dbReference>
<dbReference type="InterPro" id="IPR050111">
    <property type="entry name" value="C-type_lectin/snaclec_domain"/>
</dbReference>
<feature type="domain" description="C-type lectin" evidence="5">
    <location>
        <begin position="1531"/>
        <end position="1649"/>
    </location>
</feature>
<dbReference type="Proteomes" id="UP001148018">
    <property type="component" value="Unassembled WGS sequence"/>
</dbReference>
<feature type="domain" description="C-type lectin" evidence="5">
    <location>
        <begin position="1385"/>
        <end position="1494"/>
    </location>
</feature>
<feature type="domain" description="C-type lectin" evidence="5">
    <location>
        <begin position="224"/>
        <end position="348"/>
    </location>
</feature>
<dbReference type="FunFam" id="3.10.100.10:FF:000109">
    <property type="entry name" value="Uncharacterized protein"/>
    <property type="match status" value="1"/>
</dbReference>
<organism evidence="7 8">
    <name type="scientific">Muraenolepis orangiensis</name>
    <name type="common">Patagonian moray cod</name>
    <dbReference type="NCBI Taxonomy" id="630683"/>
    <lineage>
        <taxon>Eukaryota</taxon>
        <taxon>Metazoa</taxon>
        <taxon>Chordata</taxon>
        <taxon>Craniata</taxon>
        <taxon>Vertebrata</taxon>
        <taxon>Euteleostomi</taxon>
        <taxon>Actinopterygii</taxon>
        <taxon>Neopterygii</taxon>
        <taxon>Teleostei</taxon>
        <taxon>Neoteleostei</taxon>
        <taxon>Acanthomorphata</taxon>
        <taxon>Zeiogadaria</taxon>
        <taxon>Gadariae</taxon>
        <taxon>Gadiformes</taxon>
        <taxon>Muraenolepidoidei</taxon>
        <taxon>Muraenolepididae</taxon>
        <taxon>Muraenolepis</taxon>
    </lineage>
</organism>
<reference evidence="7" key="1">
    <citation type="submission" date="2022-07" db="EMBL/GenBank/DDBJ databases">
        <title>Chromosome-level genome of Muraenolepis orangiensis.</title>
        <authorList>
            <person name="Kim J."/>
        </authorList>
    </citation>
    <scope>NUCLEOTIDE SEQUENCE</scope>
    <source>
        <strain evidence="7">KU_S4_2022</strain>
        <tissue evidence="7">Muscle</tissue>
    </source>
</reference>
<name>A0A9Q0IQG6_9TELE</name>
<dbReference type="SMART" id="SM00034">
    <property type="entry name" value="CLECT"/>
    <property type="match status" value="12"/>
</dbReference>
<evidence type="ECO:0000259" key="5">
    <source>
        <dbReference type="PROSITE" id="PS50041"/>
    </source>
</evidence>
<evidence type="ECO:0000259" key="6">
    <source>
        <dbReference type="PROSITE" id="PS50228"/>
    </source>
</evidence>
<dbReference type="Gene3D" id="2.60.120.260">
    <property type="entry name" value="Galactose-binding domain-like"/>
    <property type="match status" value="1"/>
</dbReference>
<evidence type="ECO:0000256" key="3">
    <source>
        <dbReference type="SAM" id="Phobius"/>
    </source>
</evidence>
<dbReference type="SUPFAM" id="SSF69848">
    <property type="entry name" value="LCCL domain"/>
    <property type="match status" value="1"/>
</dbReference>
<dbReference type="GO" id="GO:0030246">
    <property type="term" value="F:carbohydrate binding"/>
    <property type="evidence" value="ECO:0007669"/>
    <property type="project" value="InterPro"/>
</dbReference>
<evidence type="ECO:0000256" key="2">
    <source>
        <dbReference type="ARBA" id="ARBA00023157"/>
    </source>
</evidence>
<dbReference type="PROSITE" id="PS00615">
    <property type="entry name" value="C_TYPE_LECTIN_1"/>
    <property type="match status" value="9"/>
</dbReference>
<dbReference type="PROSITE" id="PS50022">
    <property type="entry name" value="FA58C_3"/>
    <property type="match status" value="1"/>
</dbReference>
<dbReference type="InterPro" id="IPR016186">
    <property type="entry name" value="C-type_lectin-like/link_sf"/>
</dbReference>
<proteinExistence type="predicted"/>
<dbReference type="Pfam" id="PF00059">
    <property type="entry name" value="Lectin_C"/>
    <property type="match status" value="11"/>
</dbReference>
<keyword evidence="3" id="KW-0812">Transmembrane</keyword>